<dbReference type="EMBL" id="PYAS01000014">
    <property type="protein sequence ID" value="PSL24337.1"/>
    <property type="molecule type" value="Genomic_DNA"/>
</dbReference>
<protein>
    <submittedName>
        <fullName evidence="1">Uncharacterized protein DUF4926</fullName>
    </submittedName>
</protein>
<dbReference type="Proteomes" id="UP000241964">
    <property type="component" value="Unassembled WGS sequence"/>
</dbReference>
<keyword evidence="2" id="KW-1185">Reference proteome</keyword>
<evidence type="ECO:0000313" key="2">
    <source>
        <dbReference type="Proteomes" id="UP000241964"/>
    </source>
</evidence>
<accession>A0A2P8FRL0</accession>
<comment type="caution">
    <text evidence="1">The sequence shown here is derived from an EMBL/GenBank/DDBJ whole genome shotgun (WGS) entry which is preliminary data.</text>
</comment>
<dbReference type="OrthoDB" id="886522at2"/>
<gene>
    <name evidence="1" type="ORF">CLV60_114164</name>
</gene>
<evidence type="ECO:0000313" key="1">
    <source>
        <dbReference type="EMBL" id="PSL24337.1"/>
    </source>
</evidence>
<organism evidence="1 2">
    <name type="scientific">Dyadobacter jiangsuensis</name>
    <dbReference type="NCBI Taxonomy" id="1591085"/>
    <lineage>
        <taxon>Bacteria</taxon>
        <taxon>Pseudomonadati</taxon>
        <taxon>Bacteroidota</taxon>
        <taxon>Cytophagia</taxon>
        <taxon>Cytophagales</taxon>
        <taxon>Spirosomataceae</taxon>
        <taxon>Dyadobacter</taxon>
    </lineage>
</organism>
<reference evidence="1 2" key="1">
    <citation type="submission" date="2018-03" db="EMBL/GenBank/DDBJ databases">
        <title>Genomic Encyclopedia of Archaeal and Bacterial Type Strains, Phase II (KMG-II): from individual species to whole genera.</title>
        <authorList>
            <person name="Goeker M."/>
        </authorList>
    </citation>
    <scope>NUCLEOTIDE SEQUENCE [LARGE SCALE GENOMIC DNA]</scope>
    <source>
        <strain evidence="1 2">DSM 29057</strain>
    </source>
</reference>
<sequence length="79" mass="8734">MKELDIIVLTQDLPELELQEGDIGTIVMTHGENAAFEVEFCTLDGETVAIETLLPSQIRAITRGEIAHVRQLPVIVDPH</sequence>
<proteinExistence type="predicted"/>
<name>A0A2P8FRL0_9BACT</name>
<dbReference type="Pfam" id="PF16277">
    <property type="entry name" value="DUF4926"/>
    <property type="match status" value="1"/>
</dbReference>
<dbReference type="InterPro" id="IPR032568">
    <property type="entry name" value="DUF4926"/>
</dbReference>
<dbReference type="RefSeq" id="WP_106598312.1">
    <property type="nucleotide sequence ID" value="NZ_PYAS01000014.1"/>
</dbReference>
<dbReference type="AlphaFoldDB" id="A0A2P8FRL0"/>